<evidence type="ECO:0000256" key="3">
    <source>
        <dbReference type="ARBA" id="ARBA00022502"/>
    </source>
</evidence>
<feature type="transmembrane region" description="Helical" evidence="8">
    <location>
        <begin position="177"/>
        <end position="195"/>
    </location>
</feature>
<dbReference type="KEGG" id="epa:110242492"/>
<reference evidence="10" key="1">
    <citation type="submission" date="2022-11" db="UniProtKB">
        <authorList>
            <consortium name="EnsemblMetazoa"/>
        </authorList>
    </citation>
    <scope>IDENTIFICATION</scope>
</reference>
<accession>A0A913XFY2</accession>
<dbReference type="GO" id="GO:0005789">
    <property type="term" value="C:endoplasmic reticulum membrane"/>
    <property type="evidence" value="ECO:0007669"/>
    <property type="project" value="TreeGrafter"/>
</dbReference>
<keyword evidence="5 8" id="KW-1133">Transmembrane helix</keyword>
<dbReference type="PANTHER" id="PTHR12892">
    <property type="entry name" value="FGF RECEPTOR ACTIVATING PROTEIN 1"/>
    <property type="match status" value="1"/>
</dbReference>
<evidence type="ECO:0000256" key="2">
    <source>
        <dbReference type="ARBA" id="ARBA00007414"/>
    </source>
</evidence>
<dbReference type="InterPro" id="IPR019402">
    <property type="entry name" value="CWH43_N"/>
</dbReference>
<comment type="similarity">
    <text evidence="2">Belongs to the PGAP2 family.</text>
</comment>
<keyword evidence="3" id="KW-0337">GPI-anchor biosynthesis</keyword>
<dbReference type="InterPro" id="IPR039545">
    <property type="entry name" value="PGAP2"/>
</dbReference>
<feature type="transmembrane region" description="Helical" evidence="8">
    <location>
        <begin position="12"/>
        <end position="35"/>
    </location>
</feature>
<dbReference type="EnsemblMetazoa" id="XM_021048490.2">
    <property type="protein sequence ID" value="XP_020904149.1"/>
    <property type="gene ID" value="LOC110242492"/>
</dbReference>
<dbReference type="PANTHER" id="PTHR12892:SF11">
    <property type="entry name" value="POST-GPI ATTACHMENT TO PROTEINS FACTOR 2"/>
    <property type="match status" value="1"/>
</dbReference>
<feature type="domain" description="CWH43-like N-terminal" evidence="9">
    <location>
        <begin position="11"/>
        <end position="232"/>
    </location>
</feature>
<evidence type="ECO:0000256" key="7">
    <source>
        <dbReference type="ARBA" id="ARBA00023136"/>
    </source>
</evidence>
<dbReference type="OMA" id="CEPYVFS"/>
<evidence type="ECO:0000256" key="4">
    <source>
        <dbReference type="ARBA" id="ARBA00022692"/>
    </source>
</evidence>
<comment type="subcellular location">
    <subcellularLocation>
        <location evidence="1">Golgi apparatus membrane</location>
        <topology evidence="1">Multi-pass membrane protein</topology>
    </subcellularLocation>
</comment>
<dbReference type="GeneID" id="110242492"/>
<dbReference type="OrthoDB" id="68581at2759"/>
<feature type="transmembrane region" description="Helical" evidence="8">
    <location>
        <begin position="110"/>
        <end position="127"/>
    </location>
</feature>
<dbReference type="RefSeq" id="XP_020904149.1">
    <property type="nucleotide sequence ID" value="XM_021048490.2"/>
</dbReference>
<evidence type="ECO:0000259" key="9">
    <source>
        <dbReference type="Pfam" id="PF10277"/>
    </source>
</evidence>
<dbReference type="GO" id="GO:0000139">
    <property type="term" value="C:Golgi membrane"/>
    <property type="evidence" value="ECO:0007669"/>
    <property type="project" value="UniProtKB-SubCell"/>
</dbReference>
<keyword evidence="4 8" id="KW-0812">Transmembrane</keyword>
<organism evidence="10 11">
    <name type="scientific">Exaiptasia diaphana</name>
    <name type="common">Tropical sea anemone</name>
    <name type="synonym">Aiptasia pulchella</name>
    <dbReference type="NCBI Taxonomy" id="2652724"/>
    <lineage>
        <taxon>Eukaryota</taxon>
        <taxon>Metazoa</taxon>
        <taxon>Cnidaria</taxon>
        <taxon>Anthozoa</taxon>
        <taxon>Hexacorallia</taxon>
        <taxon>Actiniaria</taxon>
        <taxon>Aiptasiidae</taxon>
        <taxon>Exaiptasia</taxon>
    </lineage>
</organism>
<sequence>MELLDINTDHFAIVASLLPFLSTVICVICSLVLHFDQATTTHCRVANYLPSISAATGDYSPEKYIWRVGIGYHSSLRLFGIALEFNLFFLKASHQTRAKTSFMLLNKLNTFCYTLENFALVLLTFVSADENYEIHEKSFIVFMVTSMLHMLFSCILYHWTCQVPAKNKEVWILRKKVSILLANYSCFALAIYFFFRHNWYCESGVYTLFAFCEYMAVFSNIYFNYSIIDDIKGQARLKLSCHQFNSKTQ</sequence>
<evidence type="ECO:0000256" key="5">
    <source>
        <dbReference type="ARBA" id="ARBA00022989"/>
    </source>
</evidence>
<protein>
    <recommendedName>
        <fullName evidence="9">CWH43-like N-terminal domain-containing protein</fullName>
    </recommendedName>
</protein>
<evidence type="ECO:0000313" key="11">
    <source>
        <dbReference type="Proteomes" id="UP000887567"/>
    </source>
</evidence>
<feature type="transmembrane region" description="Helical" evidence="8">
    <location>
        <begin position="207"/>
        <end position="228"/>
    </location>
</feature>
<keyword evidence="6" id="KW-0333">Golgi apparatus</keyword>
<dbReference type="GO" id="GO:0006506">
    <property type="term" value="P:GPI anchor biosynthetic process"/>
    <property type="evidence" value="ECO:0007669"/>
    <property type="project" value="UniProtKB-KW"/>
</dbReference>
<evidence type="ECO:0000256" key="8">
    <source>
        <dbReference type="SAM" id="Phobius"/>
    </source>
</evidence>
<evidence type="ECO:0000256" key="6">
    <source>
        <dbReference type="ARBA" id="ARBA00023034"/>
    </source>
</evidence>
<keyword evidence="7 8" id="KW-0472">Membrane</keyword>
<feature type="transmembrane region" description="Helical" evidence="8">
    <location>
        <begin position="70"/>
        <end position="89"/>
    </location>
</feature>
<proteinExistence type="inferred from homology"/>
<name>A0A913XFY2_EXADI</name>
<dbReference type="Pfam" id="PF10277">
    <property type="entry name" value="Frag1"/>
    <property type="match status" value="1"/>
</dbReference>
<evidence type="ECO:0000256" key="1">
    <source>
        <dbReference type="ARBA" id="ARBA00004653"/>
    </source>
</evidence>
<evidence type="ECO:0000313" key="10">
    <source>
        <dbReference type="EnsemblMetazoa" id="XP_020904149.1"/>
    </source>
</evidence>
<dbReference type="Proteomes" id="UP000887567">
    <property type="component" value="Unplaced"/>
</dbReference>
<dbReference type="AlphaFoldDB" id="A0A913XFY2"/>
<keyword evidence="11" id="KW-1185">Reference proteome</keyword>
<feature type="transmembrane region" description="Helical" evidence="8">
    <location>
        <begin position="139"/>
        <end position="157"/>
    </location>
</feature>